<protein>
    <recommendedName>
        <fullName evidence="2">Metallo-beta-lactamase domain-containing protein</fullName>
    </recommendedName>
</protein>
<comment type="caution">
    <text evidence="3">The sequence shown here is derived from an EMBL/GenBank/DDBJ whole genome shotgun (WGS) entry which is preliminary data.</text>
</comment>
<gene>
    <name evidence="3" type="ORF">GPM918_LOCUS26989</name>
    <name evidence="4" type="ORF">SRO942_LOCUS27244</name>
</gene>
<feature type="signal peptide" evidence="1">
    <location>
        <begin position="1"/>
        <end position="21"/>
    </location>
</feature>
<dbReference type="Pfam" id="PF00753">
    <property type="entry name" value="Lactamase_B"/>
    <property type="match status" value="1"/>
</dbReference>
<dbReference type="EMBL" id="CAJNOQ010011121">
    <property type="protein sequence ID" value="CAF1269089.1"/>
    <property type="molecule type" value="Genomic_DNA"/>
</dbReference>
<dbReference type="Proteomes" id="UP000663829">
    <property type="component" value="Unassembled WGS sequence"/>
</dbReference>
<evidence type="ECO:0000313" key="4">
    <source>
        <dbReference type="EMBL" id="CAF4055450.1"/>
    </source>
</evidence>
<accession>A0A815BDZ4</accession>
<dbReference type="Gene3D" id="3.60.15.10">
    <property type="entry name" value="Ribonuclease Z/Hydroxyacylglutathione hydrolase-like"/>
    <property type="match status" value="1"/>
</dbReference>
<evidence type="ECO:0000259" key="2">
    <source>
        <dbReference type="Pfam" id="PF00753"/>
    </source>
</evidence>
<organism evidence="3 5">
    <name type="scientific">Didymodactylos carnosus</name>
    <dbReference type="NCBI Taxonomy" id="1234261"/>
    <lineage>
        <taxon>Eukaryota</taxon>
        <taxon>Metazoa</taxon>
        <taxon>Spiralia</taxon>
        <taxon>Gnathifera</taxon>
        <taxon>Rotifera</taxon>
        <taxon>Eurotatoria</taxon>
        <taxon>Bdelloidea</taxon>
        <taxon>Philodinida</taxon>
        <taxon>Philodinidae</taxon>
        <taxon>Didymodactylos</taxon>
    </lineage>
</organism>
<dbReference type="GO" id="GO:0042781">
    <property type="term" value="F:3'-tRNA processing endoribonuclease activity"/>
    <property type="evidence" value="ECO:0007669"/>
    <property type="project" value="TreeGrafter"/>
</dbReference>
<dbReference type="InterPro" id="IPR036866">
    <property type="entry name" value="RibonucZ/Hydroxyglut_hydro"/>
</dbReference>
<sequence length="393" mass="44178">MPSKLFIGTVLILCLIHAIHCHDDDELTHEKRRELIEQIKKSKSPPSWLDPRRFLERAVCQSDVCDNSSVKAKASTVGLTIILCGTGQPLDSRRGRACTAIRAGDEYMVFDVGMGSEICLSTFNRTDLSIKVRKIFLTHYHSDHTGGLPNFLTFGWLNRGYKIDLYGPDGVIMQNLTEGMRKFYVVDALQRETNSNYTTRTCAPIFHLPNEPNLSPVQFDTLQFNSVPYNTPPFDNKTRVLVYKNTTSGLTVESFRVYHHIANPAVGYRVTYKGKVIVISGDTVGYPVSKAVFNAAQNADVLVHEVINKTYVTKQLANTPAEEFFRSCQLLQSHSTIDQVANVAKAANVKQLILTHIVPSPITTEEETMLKQKIQKKYKGKVLVGNDYDYLQL</sequence>
<evidence type="ECO:0000313" key="5">
    <source>
        <dbReference type="Proteomes" id="UP000663829"/>
    </source>
</evidence>
<reference evidence="3" key="1">
    <citation type="submission" date="2021-02" db="EMBL/GenBank/DDBJ databases">
        <authorList>
            <person name="Nowell W R."/>
        </authorList>
    </citation>
    <scope>NUCLEOTIDE SEQUENCE</scope>
</reference>
<name>A0A815BDZ4_9BILA</name>
<dbReference type="PANTHER" id="PTHR46018:SF2">
    <property type="entry name" value="ZINC PHOSPHODIESTERASE ELAC PROTEIN 1"/>
    <property type="match status" value="1"/>
</dbReference>
<dbReference type="SUPFAM" id="SSF56281">
    <property type="entry name" value="Metallo-hydrolase/oxidoreductase"/>
    <property type="match status" value="1"/>
</dbReference>
<keyword evidence="1" id="KW-0732">Signal</keyword>
<keyword evidence="5" id="KW-1185">Reference proteome</keyword>
<dbReference type="AlphaFoldDB" id="A0A815BDZ4"/>
<dbReference type="OrthoDB" id="527344at2759"/>
<feature type="domain" description="Metallo-beta-lactamase" evidence="2">
    <location>
        <begin position="96"/>
        <end position="287"/>
    </location>
</feature>
<dbReference type="EMBL" id="CAJOBC010022430">
    <property type="protein sequence ID" value="CAF4055450.1"/>
    <property type="molecule type" value="Genomic_DNA"/>
</dbReference>
<dbReference type="Proteomes" id="UP000681722">
    <property type="component" value="Unassembled WGS sequence"/>
</dbReference>
<evidence type="ECO:0000256" key="1">
    <source>
        <dbReference type="SAM" id="SignalP"/>
    </source>
</evidence>
<feature type="chain" id="PRO_5035604608" description="Metallo-beta-lactamase domain-containing protein" evidence="1">
    <location>
        <begin position="22"/>
        <end position="393"/>
    </location>
</feature>
<evidence type="ECO:0000313" key="3">
    <source>
        <dbReference type="EMBL" id="CAF1269089.1"/>
    </source>
</evidence>
<dbReference type="PANTHER" id="PTHR46018">
    <property type="entry name" value="ZINC PHOSPHODIESTERASE ELAC PROTEIN 1"/>
    <property type="match status" value="1"/>
</dbReference>
<proteinExistence type="predicted"/>
<dbReference type="InterPro" id="IPR001279">
    <property type="entry name" value="Metallo-B-lactamas"/>
</dbReference>